<dbReference type="PROSITE" id="PS00108">
    <property type="entry name" value="PROTEIN_KINASE_ST"/>
    <property type="match status" value="1"/>
</dbReference>
<gene>
    <name evidence="2" type="ORF">KP509_18G019700</name>
</gene>
<keyword evidence="3" id="KW-1185">Reference proteome</keyword>
<dbReference type="PANTHER" id="PTHR45631">
    <property type="entry name" value="OS07G0107800 PROTEIN-RELATED"/>
    <property type="match status" value="1"/>
</dbReference>
<dbReference type="SMART" id="SM00220">
    <property type="entry name" value="S_TKc"/>
    <property type="match status" value="1"/>
</dbReference>
<name>A0A8T2SQ11_CERRI</name>
<dbReference type="SUPFAM" id="SSF56112">
    <property type="entry name" value="Protein kinase-like (PK-like)"/>
    <property type="match status" value="1"/>
</dbReference>
<dbReference type="PANTHER" id="PTHR45631:SF68">
    <property type="entry name" value="REPEAT FAMILY PROTEIN, PUTATIVE, EXPRESSED-RELATED"/>
    <property type="match status" value="1"/>
</dbReference>
<proteinExistence type="predicted"/>
<protein>
    <recommendedName>
        <fullName evidence="1">Protein kinase domain-containing protein</fullName>
    </recommendedName>
</protein>
<comment type="caution">
    <text evidence="2">The sequence shown here is derived from an EMBL/GenBank/DDBJ whole genome shotgun (WGS) entry which is preliminary data.</text>
</comment>
<accession>A0A8T2SQ11</accession>
<reference evidence="2" key="1">
    <citation type="submission" date="2021-08" db="EMBL/GenBank/DDBJ databases">
        <title>WGS assembly of Ceratopteris richardii.</title>
        <authorList>
            <person name="Marchant D.B."/>
            <person name="Chen G."/>
            <person name="Jenkins J."/>
            <person name="Shu S."/>
            <person name="Leebens-Mack J."/>
            <person name="Grimwood J."/>
            <person name="Schmutz J."/>
            <person name="Soltis P."/>
            <person name="Soltis D."/>
            <person name="Chen Z.-H."/>
        </authorList>
    </citation>
    <scope>NUCLEOTIDE SEQUENCE</scope>
    <source>
        <strain evidence="2">Whitten #5841</strain>
        <tissue evidence="2">Leaf</tissue>
    </source>
</reference>
<dbReference type="Pfam" id="PF00069">
    <property type="entry name" value="Pkinase"/>
    <property type="match status" value="1"/>
</dbReference>
<dbReference type="GO" id="GO:0004672">
    <property type="term" value="F:protein kinase activity"/>
    <property type="evidence" value="ECO:0007669"/>
    <property type="project" value="InterPro"/>
</dbReference>
<dbReference type="GO" id="GO:0005524">
    <property type="term" value="F:ATP binding"/>
    <property type="evidence" value="ECO:0007669"/>
    <property type="project" value="InterPro"/>
</dbReference>
<dbReference type="InterPro" id="IPR011009">
    <property type="entry name" value="Kinase-like_dom_sf"/>
</dbReference>
<dbReference type="OMA" id="QITTEMN"/>
<dbReference type="OrthoDB" id="4062651at2759"/>
<evidence type="ECO:0000259" key="1">
    <source>
        <dbReference type="PROSITE" id="PS50011"/>
    </source>
</evidence>
<organism evidence="2 3">
    <name type="scientific">Ceratopteris richardii</name>
    <name type="common">Triangle waterfern</name>
    <dbReference type="NCBI Taxonomy" id="49495"/>
    <lineage>
        <taxon>Eukaryota</taxon>
        <taxon>Viridiplantae</taxon>
        <taxon>Streptophyta</taxon>
        <taxon>Embryophyta</taxon>
        <taxon>Tracheophyta</taxon>
        <taxon>Polypodiopsida</taxon>
        <taxon>Polypodiidae</taxon>
        <taxon>Polypodiales</taxon>
        <taxon>Pteridineae</taxon>
        <taxon>Pteridaceae</taxon>
        <taxon>Parkerioideae</taxon>
        <taxon>Ceratopteris</taxon>
    </lineage>
</organism>
<dbReference type="InterPro" id="IPR008271">
    <property type="entry name" value="Ser/Thr_kinase_AS"/>
</dbReference>
<dbReference type="EMBL" id="CM035423">
    <property type="protein sequence ID" value="KAH7365302.1"/>
    <property type="molecule type" value="Genomic_DNA"/>
</dbReference>
<dbReference type="AlphaFoldDB" id="A0A8T2SQ11"/>
<dbReference type="InterPro" id="IPR000719">
    <property type="entry name" value="Prot_kinase_dom"/>
</dbReference>
<sequence length="204" mass="22854">MRRSTLKVQFCFAMGNPIEDYLECCTRTLLFARCSPPIIHRDVKSSNILLNDHMEAKISDFGISRNQVINETGVPPTAVVGTPGYIDPAYVESFSMTEQVDVYSFGVLLFEIVSGRPPIFESLPSKQTISIINWVKSSVLCGNIDDIIDPSLHGQYNVESVWKVVDVALSCVKIPALKRPRMSQVYQDLKEAMEVETSELLNSY</sequence>
<dbReference type="Proteomes" id="UP000825935">
    <property type="component" value="Chromosome 18"/>
</dbReference>
<dbReference type="Gene3D" id="1.10.510.10">
    <property type="entry name" value="Transferase(Phosphotransferase) domain 1"/>
    <property type="match status" value="1"/>
</dbReference>
<evidence type="ECO:0000313" key="2">
    <source>
        <dbReference type="EMBL" id="KAH7365302.1"/>
    </source>
</evidence>
<feature type="domain" description="Protein kinase" evidence="1">
    <location>
        <begin position="1"/>
        <end position="193"/>
    </location>
</feature>
<dbReference type="PROSITE" id="PS50011">
    <property type="entry name" value="PROTEIN_KINASE_DOM"/>
    <property type="match status" value="1"/>
</dbReference>
<evidence type="ECO:0000313" key="3">
    <source>
        <dbReference type="Proteomes" id="UP000825935"/>
    </source>
</evidence>